<evidence type="ECO:0000313" key="2">
    <source>
        <dbReference type="Proteomes" id="UP001460888"/>
    </source>
</evidence>
<dbReference type="EMBL" id="APND01000004">
    <property type="protein sequence ID" value="MES1930105.1"/>
    <property type="molecule type" value="Genomic_DNA"/>
</dbReference>
<comment type="caution">
    <text evidence="1">The sequence shown here is derived from an EMBL/GenBank/DDBJ whole genome shotgun (WGS) entry which is preliminary data.</text>
</comment>
<accession>A0ABV2B380</accession>
<dbReference type="RefSeq" id="WP_353112008.1">
    <property type="nucleotide sequence ID" value="NZ_APND01000004.1"/>
</dbReference>
<organism evidence="1 2">
    <name type="scientific">Salinisphaera dokdonensis CL-ES53</name>
    <dbReference type="NCBI Taxonomy" id="1304272"/>
    <lineage>
        <taxon>Bacteria</taxon>
        <taxon>Pseudomonadati</taxon>
        <taxon>Pseudomonadota</taxon>
        <taxon>Gammaproteobacteria</taxon>
        <taxon>Salinisphaerales</taxon>
        <taxon>Salinisphaeraceae</taxon>
        <taxon>Salinisphaera</taxon>
    </lineage>
</organism>
<protein>
    <submittedName>
        <fullName evidence="1">Uncharacterized protein</fullName>
    </submittedName>
</protein>
<reference evidence="1 2" key="1">
    <citation type="submission" date="2013-03" db="EMBL/GenBank/DDBJ databases">
        <title>Salinisphaera dokdonensis CL-ES53 Genome Sequencing.</title>
        <authorList>
            <person name="Li C."/>
            <person name="Lai Q."/>
            <person name="Shao Z."/>
        </authorList>
    </citation>
    <scope>NUCLEOTIDE SEQUENCE [LARGE SCALE GENOMIC DNA]</scope>
    <source>
        <strain evidence="1 2">CL-ES53</strain>
    </source>
</reference>
<proteinExistence type="predicted"/>
<sequence>MKALSRNSTAGQDVPATLPRRHATRLRHYWRSHGWACHDNIDLDLLRWGLIEEIADGALASHFLVTALGRDALGEAVVRNRRARSRHAEVAESVARHLAGLGRLVFTELSIHTVEHTAEGRWSLCKPDVFSLTRSLRPDHLAPQVHEIKVRRSDLLGELRSQKTRRYRELAGEVFFVLAEGIAEPEEIPADYGVVVWRESGGYTLARSAPRHAYTIETRHWMAMARARPFMAEDDSLQLSF</sequence>
<name>A0ABV2B380_9GAMM</name>
<keyword evidence="2" id="KW-1185">Reference proteome</keyword>
<dbReference type="Proteomes" id="UP001460888">
    <property type="component" value="Unassembled WGS sequence"/>
</dbReference>
<gene>
    <name evidence="1" type="ORF">SADO_12658</name>
</gene>
<evidence type="ECO:0000313" key="1">
    <source>
        <dbReference type="EMBL" id="MES1930105.1"/>
    </source>
</evidence>